<dbReference type="NCBIfam" id="TIGR01932">
    <property type="entry name" value="hflC"/>
    <property type="match status" value="2"/>
</dbReference>
<keyword evidence="10" id="KW-1185">Reference proteome</keyword>
<dbReference type="OrthoDB" id="9812991at2"/>
<dbReference type="PANTHER" id="PTHR42911:SF1">
    <property type="entry name" value="MODULATOR OF FTSH PROTEASE HFLC"/>
    <property type="match status" value="1"/>
</dbReference>
<dbReference type="GO" id="GO:0016020">
    <property type="term" value="C:membrane"/>
    <property type="evidence" value="ECO:0007669"/>
    <property type="project" value="UniProtKB-SubCell"/>
</dbReference>
<evidence type="ECO:0000256" key="7">
    <source>
        <dbReference type="SAM" id="Phobius"/>
    </source>
</evidence>
<dbReference type="CDD" id="cd03405">
    <property type="entry name" value="SPFH_HflC"/>
    <property type="match status" value="1"/>
</dbReference>
<comment type="function">
    <text evidence="6">HflC and HflK could regulate a protease.</text>
</comment>
<keyword evidence="5 7" id="KW-0472">Membrane</keyword>
<dbReference type="SMART" id="SM00244">
    <property type="entry name" value="PHB"/>
    <property type="match status" value="1"/>
</dbReference>
<feature type="transmembrane region" description="Helical" evidence="7">
    <location>
        <begin position="6"/>
        <end position="24"/>
    </location>
</feature>
<evidence type="ECO:0000256" key="2">
    <source>
        <dbReference type="ARBA" id="ARBA00007862"/>
    </source>
</evidence>
<evidence type="ECO:0000313" key="10">
    <source>
        <dbReference type="Proteomes" id="UP000320359"/>
    </source>
</evidence>
<keyword evidence="4 7" id="KW-1133">Transmembrane helix</keyword>
<keyword evidence="3 7" id="KW-0812">Transmembrane</keyword>
<evidence type="ECO:0000256" key="1">
    <source>
        <dbReference type="ARBA" id="ARBA00004167"/>
    </source>
</evidence>
<dbReference type="Gene3D" id="3.30.479.30">
    <property type="entry name" value="Band 7 domain"/>
    <property type="match status" value="1"/>
</dbReference>
<dbReference type="InterPro" id="IPR001107">
    <property type="entry name" value="Band_7"/>
</dbReference>
<keyword evidence="9" id="KW-0378">Hydrolase</keyword>
<reference evidence="9 10" key="1">
    <citation type="submission" date="2019-07" db="EMBL/GenBank/DDBJ databases">
        <authorList>
            <person name="Yang M."/>
            <person name="Zhao D."/>
            <person name="Xiang H."/>
        </authorList>
    </citation>
    <scope>NUCLEOTIDE SEQUENCE [LARGE SCALE GENOMIC DNA]</scope>
    <source>
        <strain evidence="9 10">IM1326</strain>
    </source>
</reference>
<dbReference type="GO" id="GO:0006508">
    <property type="term" value="P:proteolysis"/>
    <property type="evidence" value="ECO:0007669"/>
    <property type="project" value="UniProtKB-KW"/>
</dbReference>
<evidence type="ECO:0000256" key="3">
    <source>
        <dbReference type="ARBA" id="ARBA00022692"/>
    </source>
</evidence>
<organism evidence="9 10">
    <name type="scientific">Aliidiomarina halalkaliphila</name>
    <dbReference type="NCBI Taxonomy" id="2593535"/>
    <lineage>
        <taxon>Bacteria</taxon>
        <taxon>Pseudomonadati</taxon>
        <taxon>Pseudomonadota</taxon>
        <taxon>Gammaproteobacteria</taxon>
        <taxon>Alteromonadales</taxon>
        <taxon>Idiomarinaceae</taxon>
        <taxon>Aliidiomarina</taxon>
    </lineage>
</organism>
<evidence type="ECO:0000313" key="9">
    <source>
        <dbReference type="EMBL" id="TRW49045.1"/>
    </source>
</evidence>
<sequence>MKPIYVVIAIIIAVLGYSSLFTIAEHERGIVIRFGKVAQDESGMPLVYQPGLHFKIPLIERIQKLDSRIKTLDGQADRFITSEKKDLIVDAFVKWRIEDFSKYYLSTGGGNQAEAEELLMRRINNGLRAEFGARTIRDIVSGERDELMEQALIQASESSNDLGIQVLDVRVKQINLPTEVSSAIFARMRAERDAVAREHRSEGREQAEIIRADVDARVTVMLADAEREARQIRGEGDAEAAQIYASAYTQDAEFFAFIRSLEAYTKSFGDGDSVLVLSPDSDFFKYFGSMSASGN</sequence>
<dbReference type="Proteomes" id="UP000320359">
    <property type="component" value="Unassembled WGS sequence"/>
</dbReference>
<comment type="similarity">
    <text evidence="2 6">Belongs to the band 7/mec-2 family. HflC subfamily.</text>
</comment>
<feature type="domain" description="Band 7" evidence="8">
    <location>
        <begin position="18"/>
        <end position="188"/>
    </location>
</feature>
<dbReference type="EMBL" id="VJWL01000002">
    <property type="protein sequence ID" value="TRW49045.1"/>
    <property type="molecule type" value="Genomic_DNA"/>
</dbReference>
<dbReference type="AlphaFoldDB" id="A0A552X245"/>
<dbReference type="SUPFAM" id="SSF117892">
    <property type="entry name" value="Band 7/SPFH domain"/>
    <property type="match status" value="1"/>
</dbReference>
<evidence type="ECO:0000256" key="6">
    <source>
        <dbReference type="PIRNR" id="PIRNR005651"/>
    </source>
</evidence>
<dbReference type="Pfam" id="PF01145">
    <property type="entry name" value="Band_7"/>
    <property type="match status" value="1"/>
</dbReference>
<dbReference type="RefSeq" id="WP_143236028.1">
    <property type="nucleotide sequence ID" value="NZ_VJWL01000002.1"/>
</dbReference>
<evidence type="ECO:0000256" key="5">
    <source>
        <dbReference type="ARBA" id="ARBA00023136"/>
    </source>
</evidence>
<dbReference type="InterPro" id="IPR036013">
    <property type="entry name" value="Band_7/SPFH_dom_sf"/>
</dbReference>
<keyword evidence="9" id="KW-0645">Protease</keyword>
<evidence type="ECO:0000256" key="4">
    <source>
        <dbReference type="ARBA" id="ARBA00022989"/>
    </source>
</evidence>
<dbReference type="GO" id="GO:0008233">
    <property type="term" value="F:peptidase activity"/>
    <property type="evidence" value="ECO:0007669"/>
    <property type="project" value="UniProtKB-KW"/>
</dbReference>
<name>A0A552X245_9GAMM</name>
<dbReference type="PANTHER" id="PTHR42911">
    <property type="entry name" value="MODULATOR OF FTSH PROTEASE HFLC"/>
    <property type="match status" value="1"/>
</dbReference>
<dbReference type="InterPro" id="IPR010200">
    <property type="entry name" value="HflC"/>
</dbReference>
<evidence type="ECO:0000259" key="8">
    <source>
        <dbReference type="SMART" id="SM00244"/>
    </source>
</evidence>
<protein>
    <recommendedName>
        <fullName evidence="6">Protein HflC</fullName>
    </recommendedName>
</protein>
<accession>A0A552X245</accession>
<comment type="subcellular location">
    <subcellularLocation>
        <location evidence="1">Membrane</location>
        <topology evidence="1">Single-pass membrane protein</topology>
    </subcellularLocation>
</comment>
<proteinExistence type="inferred from homology"/>
<comment type="caution">
    <text evidence="9">The sequence shown here is derived from an EMBL/GenBank/DDBJ whole genome shotgun (WGS) entry which is preliminary data.</text>
</comment>
<gene>
    <name evidence="9" type="primary">hflC</name>
    <name evidence="9" type="ORF">FM042_08685</name>
</gene>
<dbReference type="PIRSF" id="PIRSF005651">
    <property type="entry name" value="HflC"/>
    <property type="match status" value="1"/>
</dbReference>